<proteinExistence type="predicted"/>
<sequence>MCGTHEQCVNVYGLTNELELRYSMGCISDRACNLMYTLGGPSVGHPNSSLFLSPIPVVEHRSVQVRRDLREIYELNKIKREVRDISFEPQIRRDVSSKFMVTSCEYCCSDSYCNNKECVTGFAVTQKSIAILTTMASTNRTTKSMPVSLAVSTTMAVPTRTTSIVSTRMSTTSTASTLTTSITATTSQPSNANVTKPNVMHIVGRLGRYNNVRPVCSKYCEDAEVSWSARGTGIT</sequence>
<protein>
    <submittedName>
        <fullName evidence="1">Uncharacterized protein</fullName>
    </submittedName>
</protein>
<evidence type="ECO:0000313" key="2">
    <source>
        <dbReference type="Proteomes" id="UP001195483"/>
    </source>
</evidence>
<gene>
    <name evidence="1" type="ORF">CHS0354_001526</name>
</gene>
<dbReference type="EMBL" id="JAEAOA010000143">
    <property type="protein sequence ID" value="KAK3594705.1"/>
    <property type="molecule type" value="Genomic_DNA"/>
</dbReference>
<organism evidence="1 2">
    <name type="scientific">Potamilus streckersoni</name>
    <dbReference type="NCBI Taxonomy" id="2493646"/>
    <lineage>
        <taxon>Eukaryota</taxon>
        <taxon>Metazoa</taxon>
        <taxon>Spiralia</taxon>
        <taxon>Lophotrochozoa</taxon>
        <taxon>Mollusca</taxon>
        <taxon>Bivalvia</taxon>
        <taxon>Autobranchia</taxon>
        <taxon>Heteroconchia</taxon>
        <taxon>Palaeoheterodonta</taxon>
        <taxon>Unionida</taxon>
        <taxon>Unionoidea</taxon>
        <taxon>Unionidae</taxon>
        <taxon>Ambleminae</taxon>
        <taxon>Lampsilini</taxon>
        <taxon>Potamilus</taxon>
    </lineage>
</organism>
<keyword evidence="2" id="KW-1185">Reference proteome</keyword>
<dbReference type="Proteomes" id="UP001195483">
    <property type="component" value="Unassembled WGS sequence"/>
</dbReference>
<reference evidence="1" key="2">
    <citation type="journal article" date="2021" name="Genome Biol. Evol.">
        <title>Developing a high-quality reference genome for a parasitic bivalve with doubly uniparental inheritance (Bivalvia: Unionida).</title>
        <authorList>
            <person name="Smith C.H."/>
        </authorList>
    </citation>
    <scope>NUCLEOTIDE SEQUENCE</scope>
    <source>
        <strain evidence="1">CHS0354</strain>
        <tissue evidence="1">Mantle</tissue>
    </source>
</reference>
<reference evidence="1" key="1">
    <citation type="journal article" date="2021" name="Genome Biol. Evol.">
        <title>A High-Quality Reference Genome for a Parasitic Bivalve with Doubly Uniparental Inheritance (Bivalvia: Unionida).</title>
        <authorList>
            <person name="Smith C.H."/>
        </authorList>
    </citation>
    <scope>NUCLEOTIDE SEQUENCE</scope>
    <source>
        <strain evidence="1">CHS0354</strain>
    </source>
</reference>
<accession>A0AAE0VZF4</accession>
<name>A0AAE0VZF4_9BIVA</name>
<dbReference type="AlphaFoldDB" id="A0AAE0VZF4"/>
<evidence type="ECO:0000313" key="1">
    <source>
        <dbReference type="EMBL" id="KAK3594705.1"/>
    </source>
</evidence>
<reference evidence="1" key="3">
    <citation type="submission" date="2023-05" db="EMBL/GenBank/DDBJ databases">
        <authorList>
            <person name="Smith C.H."/>
        </authorList>
    </citation>
    <scope>NUCLEOTIDE SEQUENCE</scope>
    <source>
        <strain evidence="1">CHS0354</strain>
        <tissue evidence="1">Mantle</tissue>
    </source>
</reference>
<comment type="caution">
    <text evidence="1">The sequence shown here is derived from an EMBL/GenBank/DDBJ whole genome shotgun (WGS) entry which is preliminary data.</text>
</comment>